<dbReference type="InterPro" id="IPR017927">
    <property type="entry name" value="FAD-bd_FR_type"/>
</dbReference>
<evidence type="ECO:0000259" key="1">
    <source>
        <dbReference type="PROSITE" id="PS51085"/>
    </source>
</evidence>
<evidence type="ECO:0000259" key="2">
    <source>
        <dbReference type="PROSITE" id="PS51384"/>
    </source>
</evidence>
<dbReference type="AlphaFoldDB" id="A0A1W1DFS8"/>
<dbReference type="SUPFAM" id="SSF63380">
    <property type="entry name" value="Riboflavin synthase domain-like"/>
    <property type="match status" value="1"/>
</dbReference>
<dbReference type="PANTHER" id="PTHR47354">
    <property type="entry name" value="NADH OXIDOREDUCTASE HCR"/>
    <property type="match status" value="1"/>
</dbReference>
<gene>
    <name evidence="3" type="ORF">MNB_SUP05-13-165</name>
</gene>
<dbReference type="InterPro" id="IPR012675">
    <property type="entry name" value="Beta-grasp_dom_sf"/>
</dbReference>
<dbReference type="InterPro" id="IPR001709">
    <property type="entry name" value="Flavoprot_Pyr_Nucl_cyt_Rdtase"/>
</dbReference>
<dbReference type="CDD" id="cd06189">
    <property type="entry name" value="flavin_oxioreductase"/>
    <property type="match status" value="1"/>
</dbReference>
<dbReference type="InterPro" id="IPR001433">
    <property type="entry name" value="OxRdtase_FAD/NAD-bd"/>
</dbReference>
<dbReference type="Gene3D" id="3.10.20.30">
    <property type="match status" value="1"/>
</dbReference>
<feature type="domain" description="2Fe-2S ferredoxin-type" evidence="1">
    <location>
        <begin position="1"/>
        <end position="92"/>
    </location>
</feature>
<dbReference type="InterPro" id="IPR017938">
    <property type="entry name" value="Riboflavin_synthase-like_b-brl"/>
</dbReference>
<evidence type="ECO:0000313" key="3">
    <source>
        <dbReference type="EMBL" id="SFV80081.1"/>
    </source>
</evidence>
<dbReference type="Pfam" id="PF00970">
    <property type="entry name" value="FAD_binding_6"/>
    <property type="match status" value="1"/>
</dbReference>
<protein>
    <submittedName>
        <fullName evidence="3">CDP-6-deoxy-delta-3,4-glucoseen reductase-like</fullName>
    </submittedName>
</protein>
<reference evidence="3" key="1">
    <citation type="submission" date="2016-10" db="EMBL/GenBank/DDBJ databases">
        <authorList>
            <person name="de Groot N.N."/>
        </authorList>
    </citation>
    <scope>NUCLEOTIDE SEQUENCE</scope>
</reference>
<dbReference type="SUPFAM" id="SSF52343">
    <property type="entry name" value="Ferredoxin reductase-like, C-terminal NADP-linked domain"/>
    <property type="match status" value="1"/>
</dbReference>
<dbReference type="InterPro" id="IPR050415">
    <property type="entry name" value="MRET"/>
</dbReference>
<dbReference type="PROSITE" id="PS51085">
    <property type="entry name" value="2FE2S_FER_2"/>
    <property type="match status" value="1"/>
</dbReference>
<dbReference type="CDD" id="cd00207">
    <property type="entry name" value="fer2"/>
    <property type="match status" value="1"/>
</dbReference>
<dbReference type="InterPro" id="IPR036010">
    <property type="entry name" value="2Fe-2S_ferredoxin-like_sf"/>
</dbReference>
<dbReference type="EMBL" id="FPHU01000042">
    <property type="protein sequence ID" value="SFV80081.1"/>
    <property type="molecule type" value="Genomic_DNA"/>
</dbReference>
<dbReference type="Pfam" id="PF00111">
    <property type="entry name" value="Fer2"/>
    <property type="match status" value="1"/>
</dbReference>
<organism evidence="3">
    <name type="scientific">hydrothermal vent metagenome</name>
    <dbReference type="NCBI Taxonomy" id="652676"/>
    <lineage>
        <taxon>unclassified sequences</taxon>
        <taxon>metagenomes</taxon>
        <taxon>ecological metagenomes</taxon>
    </lineage>
</organism>
<accession>A0A1W1DFS8</accession>
<dbReference type="SUPFAM" id="SSF54292">
    <property type="entry name" value="2Fe-2S ferredoxin-like"/>
    <property type="match status" value="1"/>
</dbReference>
<sequence>MFTIENQVSGKIFQTDGTDSILDDALIHGLNFPYGCQKGSCGKCKATIIEGEVGYEGEIPSGITPEEVADGMALLCQCRAKSDISLVVAELDSVADIEVRTLPCKVESLKHLNHDVVQVFLKIPGSESLQYLAGQYIDLIHPDFDPRAFSIANAPTNTSLIELHVRLVEGGKFTHFVFNELEEKSLLRIEGPKGDFFFREDSKKPVILVAGGTGFGPIKAIIEHAIANKLNRQIYLYWGVRDEVDFYMDLPSQWANDYDNIHFIPVLSEPNDEWQGRTGFVHESVLNDFDDLTGYEVYACGPPKMVKSAADTFINQGMIKDNFFADAFVFAYTGNNNE</sequence>
<dbReference type="PANTHER" id="PTHR47354:SF5">
    <property type="entry name" value="PROTEIN RFBI"/>
    <property type="match status" value="1"/>
</dbReference>
<dbReference type="PRINTS" id="PR00410">
    <property type="entry name" value="PHEHYDRXLASE"/>
</dbReference>
<name>A0A1W1DFS8_9ZZZZ</name>
<dbReference type="Pfam" id="PF00175">
    <property type="entry name" value="NAD_binding_1"/>
    <property type="match status" value="1"/>
</dbReference>
<dbReference type="GO" id="GO:0051536">
    <property type="term" value="F:iron-sulfur cluster binding"/>
    <property type="evidence" value="ECO:0007669"/>
    <property type="project" value="InterPro"/>
</dbReference>
<proteinExistence type="predicted"/>
<dbReference type="InterPro" id="IPR001041">
    <property type="entry name" value="2Fe-2S_ferredoxin-type"/>
</dbReference>
<dbReference type="Gene3D" id="3.40.50.80">
    <property type="entry name" value="Nucleotide-binding domain of ferredoxin-NADP reductase (FNR) module"/>
    <property type="match status" value="1"/>
</dbReference>
<dbReference type="InterPro" id="IPR039261">
    <property type="entry name" value="FNR_nucleotide-bd"/>
</dbReference>
<feature type="domain" description="FAD-binding FR-type" evidence="2">
    <location>
        <begin position="99"/>
        <end position="199"/>
    </location>
</feature>
<dbReference type="Gene3D" id="2.40.30.10">
    <property type="entry name" value="Translation factors"/>
    <property type="match status" value="1"/>
</dbReference>
<dbReference type="InterPro" id="IPR008333">
    <property type="entry name" value="Cbr1-like_FAD-bd_dom"/>
</dbReference>
<dbReference type="PROSITE" id="PS51384">
    <property type="entry name" value="FAD_FR"/>
    <property type="match status" value="1"/>
</dbReference>
<dbReference type="GO" id="GO:0016491">
    <property type="term" value="F:oxidoreductase activity"/>
    <property type="evidence" value="ECO:0007669"/>
    <property type="project" value="InterPro"/>
</dbReference>
<dbReference type="PRINTS" id="PR00371">
    <property type="entry name" value="FPNCR"/>
</dbReference>